<accession>A0A7W6P3J5</accession>
<keyword evidence="2" id="KW-1185">Reference proteome</keyword>
<reference evidence="1 2" key="1">
    <citation type="submission" date="2020-08" db="EMBL/GenBank/DDBJ databases">
        <title>Genomic Encyclopedia of Type Strains, Phase IV (KMG-IV): sequencing the most valuable type-strain genomes for metagenomic binning, comparative biology and taxonomic classification.</title>
        <authorList>
            <person name="Goeker M."/>
        </authorList>
    </citation>
    <scope>NUCLEOTIDE SEQUENCE [LARGE SCALE GENOMIC DNA]</scope>
    <source>
        <strain evidence="1 2">DSM 26385</strain>
    </source>
</reference>
<comment type="caution">
    <text evidence="1">The sequence shown here is derived from an EMBL/GenBank/DDBJ whole genome shotgun (WGS) entry which is preliminary data.</text>
</comment>
<evidence type="ECO:0000313" key="2">
    <source>
        <dbReference type="Proteomes" id="UP000584824"/>
    </source>
</evidence>
<dbReference type="EMBL" id="JACIDU010000030">
    <property type="protein sequence ID" value="MBB4105788.1"/>
    <property type="molecule type" value="Genomic_DNA"/>
</dbReference>
<protein>
    <submittedName>
        <fullName evidence="1">Uncharacterized protein</fullName>
    </submittedName>
</protein>
<proteinExistence type="predicted"/>
<organism evidence="1 2">
    <name type="scientific">Allorhizobium borbori</name>
    <dbReference type="NCBI Taxonomy" id="485907"/>
    <lineage>
        <taxon>Bacteria</taxon>
        <taxon>Pseudomonadati</taxon>
        <taxon>Pseudomonadota</taxon>
        <taxon>Alphaproteobacteria</taxon>
        <taxon>Hyphomicrobiales</taxon>
        <taxon>Rhizobiaceae</taxon>
        <taxon>Rhizobium/Agrobacterium group</taxon>
        <taxon>Allorhizobium</taxon>
    </lineage>
</organism>
<evidence type="ECO:0000313" key="1">
    <source>
        <dbReference type="EMBL" id="MBB4105788.1"/>
    </source>
</evidence>
<sequence>MKNRYDVGLKRSGDIWVITRNTVDNIWRSGYIGVLSGI</sequence>
<gene>
    <name evidence="1" type="ORF">GGQ66_004376</name>
</gene>
<name>A0A7W6P3J5_9HYPH</name>
<dbReference type="Proteomes" id="UP000584824">
    <property type="component" value="Unassembled WGS sequence"/>
</dbReference>
<dbReference type="AlphaFoldDB" id="A0A7W6P3J5"/>